<comment type="subcellular location">
    <subcellularLocation>
        <location evidence="10">Endoplasmic reticulum membrane</location>
        <topology evidence="10">Multi-pass membrane protein</topology>
    </subcellularLocation>
    <subcellularLocation>
        <location evidence="1">Membrane</location>
        <topology evidence="1">Multi-pass membrane protein</topology>
    </subcellularLocation>
</comment>
<keyword evidence="10" id="KW-0256">Endoplasmic reticulum</keyword>
<feature type="transmembrane region" description="Helical" evidence="10">
    <location>
        <begin position="34"/>
        <end position="57"/>
    </location>
</feature>
<dbReference type="EC" id="2.1.1.100" evidence="3 10"/>
<dbReference type="Pfam" id="PF04140">
    <property type="entry name" value="ICMT"/>
    <property type="match status" value="1"/>
</dbReference>
<keyword evidence="7 10" id="KW-0812">Transmembrane</keyword>
<dbReference type="PANTHER" id="PTHR12714:SF9">
    <property type="entry name" value="PROTEIN-S-ISOPRENYLCYSTEINE O-METHYLTRANSFERASE"/>
    <property type="match status" value="1"/>
</dbReference>
<dbReference type="PROSITE" id="PS51564">
    <property type="entry name" value="SAM_ICMT"/>
    <property type="match status" value="1"/>
</dbReference>
<dbReference type="InterPro" id="IPR025770">
    <property type="entry name" value="PPMT_MeTrfase"/>
</dbReference>
<evidence type="ECO:0000256" key="6">
    <source>
        <dbReference type="ARBA" id="ARBA00022691"/>
    </source>
</evidence>
<organism evidence="11">
    <name type="scientific">Chaetoceros debilis</name>
    <dbReference type="NCBI Taxonomy" id="122233"/>
    <lineage>
        <taxon>Eukaryota</taxon>
        <taxon>Sar</taxon>
        <taxon>Stramenopiles</taxon>
        <taxon>Ochrophyta</taxon>
        <taxon>Bacillariophyta</taxon>
        <taxon>Coscinodiscophyceae</taxon>
        <taxon>Chaetocerotophycidae</taxon>
        <taxon>Chaetocerotales</taxon>
        <taxon>Chaetocerotaceae</taxon>
        <taxon>Chaetoceros</taxon>
    </lineage>
</organism>
<dbReference type="GO" id="GO:0032259">
    <property type="term" value="P:methylation"/>
    <property type="evidence" value="ECO:0007669"/>
    <property type="project" value="UniProtKB-KW"/>
</dbReference>
<keyword evidence="5" id="KW-0808">Transferase</keyword>
<dbReference type="Gene3D" id="1.20.120.1630">
    <property type="match status" value="1"/>
</dbReference>
<evidence type="ECO:0000256" key="4">
    <source>
        <dbReference type="ARBA" id="ARBA00022603"/>
    </source>
</evidence>
<feature type="transmembrane region" description="Helical" evidence="10">
    <location>
        <begin position="150"/>
        <end position="170"/>
    </location>
</feature>
<evidence type="ECO:0000256" key="5">
    <source>
        <dbReference type="ARBA" id="ARBA00022679"/>
    </source>
</evidence>
<evidence type="ECO:0000256" key="8">
    <source>
        <dbReference type="ARBA" id="ARBA00022989"/>
    </source>
</evidence>
<keyword evidence="4 10" id="KW-0489">Methyltransferase</keyword>
<evidence type="ECO:0000256" key="3">
    <source>
        <dbReference type="ARBA" id="ARBA00012151"/>
    </source>
</evidence>
<evidence type="ECO:0000256" key="10">
    <source>
        <dbReference type="RuleBase" id="RU362022"/>
    </source>
</evidence>
<accession>A0A7S3PYT7</accession>
<gene>
    <name evidence="11" type="ORF">CDEB00056_LOCUS5081</name>
</gene>
<name>A0A7S3PYT7_9STRA</name>
<evidence type="ECO:0000256" key="9">
    <source>
        <dbReference type="ARBA" id="ARBA00023136"/>
    </source>
</evidence>
<dbReference type="GO" id="GO:0004671">
    <property type="term" value="F:protein C-terminal S-isoprenylcysteine carboxyl O-methyltransferase activity"/>
    <property type="evidence" value="ECO:0007669"/>
    <property type="project" value="UniProtKB-EC"/>
</dbReference>
<proteinExistence type="inferred from homology"/>
<keyword evidence="6 10" id="KW-0949">S-adenosyl-L-methionine</keyword>
<protein>
    <recommendedName>
        <fullName evidence="3 10">Protein-S-isoprenylcysteine O-methyltransferase</fullName>
        <ecNumber evidence="3 10">2.1.1.100</ecNumber>
    </recommendedName>
</protein>
<keyword evidence="9 10" id="KW-0472">Membrane</keyword>
<reference evidence="11" key="1">
    <citation type="submission" date="2021-01" db="EMBL/GenBank/DDBJ databases">
        <authorList>
            <person name="Corre E."/>
            <person name="Pelletier E."/>
            <person name="Niang G."/>
            <person name="Scheremetjew M."/>
            <person name="Finn R."/>
            <person name="Kale V."/>
            <person name="Holt S."/>
            <person name="Cochrane G."/>
            <person name="Meng A."/>
            <person name="Brown T."/>
            <person name="Cohen L."/>
        </authorList>
    </citation>
    <scope>NUCLEOTIDE SEQUENCE</scope>
    <source>
        <strain evidence="11">MM31A-1</strain>
    </source>
</reference>
<comment type="catalytic activity">
    <reaction evidence="10">
        <text>[protein]-C-terminal S-[(2E,6E)-farnesyl]-L-cysteine + S-adenosyl-L-methionine = [protein]-C-terminal S-[(2E,6E)-farnesyl]-L-cysteine methyl ester + S-adenosyl-L-homocysteine</text>
        <dbReference type="Rhea" id="RHEA:21672"/>
        <dbReference type="Rhea" id="RHEA-COMP:12125"/>
        <dbReference type="Rhea" id="RHEA-COMP:12126"/>
        <dbReference type="ChEBI" id="CHEBI:57856"/>
        <dbReference type="ChEBI" id="CHEBI:59789"/>
        <dbReference type="ChEBI" id="CHEBI:90510"/>
        <dbReference type="ChEBI" id="CHEBI:90511"/>
        <dbReference type="EC" id="2.1.1.100"/>
    </reaction>
</comment>
<dbReference type="EMBL" id="HBIO01006881">
    <property type="protein sequence ID" value="CAE0460240.1"/>
    <property type="molecule type" value="Transcribed_RNA"/>
</dbReference>
<dbReference type="AlphaFoldDB" id="A0A7S3PYT7"/>
<dbReference type="InterPro" id="IPR007269">
    <property type="entry name" value="ICMT_MeTrfase"/>
</dbReference>
<feature type="transmembrane region" description="Helical" evidence="10">
    <location>
        <begin position="218"/>
        <end position="237"/>
    </location>
</feature>
<keyword evidence="8 10" id="KW-1133">Transmembrane helix</keyword>
<evidence type="ECO:0000256" key="7">
    <source>
        <dbReference type="ARBA" id="ARBA00022692"/>
    </source>
</evidence>
<evidence type="ECO:0000313" key="11">
    <source>
        <dbReference type="EMBL" id="CAE0460240.1"/>
    </source>
</evidence>
<dbReference type="PANTHER" id="PTHR12714">
    <property type="entry name" value="PROTEIN-S ISOPRENYLCYSTEINE O-METHYLTRANSFERASE"/>
    <property type="match status" value="1"/>
</dbReference>
<evidence type="ECO:0000256" key="2">
    <source>
        <dbReference type="ARBA" id="ARBA00009140"/>
    </source>
</evidence>
<comment type="similarity">
    <text evidence="2 10">Belongs to the class VI-like SAM-binding methyltransferase superfamily. Isoprenylcysteine carboxyl methyltransferase family.</text>
</comment>
<sequence length="277" mass="31791">MGVTTIIDRVQFRLDFRHWKEFPQFRSDQGLGRVALIAFVLSSIFTIHALALSIIVLDKLGVTNSPSLTSSAPLFLSTERLTLLIQWILYVLTLCIFHLSEFFVTALYNPTVVNASSFVVNHSKSYTIAMMVSWTEFFIRFFIFPSLNSVKFAVVGMIFVVIGQAVRSLAMITCGESFNHIIQNFKKKNHVLVTSGIYNYLRHPSYFGFFYWSIGTQMMTGNFLTSICFAAASWTFFKRRIPFEEGTLMKIFPEDYPTYQQKTIIGIPFIKTYLKTD</sequence>
<evidence type="ECO:0000256" key="1">
    <source>
        <dbReference type="ARBA" id="ARBA00004141"/>
    </source>
</evidence>
<dbReference type="GO" id="GO:0005789">
    <property type="term" value="C:endoplasmic reticulum membrane"/>
    <property type="evidence" value="ECO:0007669"/>
    <property type="project" value="UniProtKB-SubCell"/>
</dbReference>
<feature type="transmembrane region" description="Helical" evidence="10">
    <location>
        <begin position="84"/>
        <end position="104"/>
    </location>
</feature>